<reference evidence="4 5" key="1">
    <citation type="submission" date="2019-08" db="EMBL/GenBank/DDBJ databases">
        <title>Bacillus genomes from the desert of Cuatro Cienegas, Coahuila.</title>
        <authorList>
            <person name="Olmedo-Alvarez G."/>
        </authorList>
    </citation>
    <scope>NUCLEOTIDE SEQUENCE [LARGE SCALE GENOMIC DNA]</scope>
    <source>
        <strain evidence="4 5">CH37_1T</strain>
    </source>
</reference>
<dbReference type="AlphaFoldDB" id="A0A5D4SEW5"/>
<dbReference type="Pfam" id="PF13193">
    <property type="entry name" value="AMP-binding_C"/>
    <property type="match status" value="1"/>
</dbReference>
<dbReference type="FunFam" id="3.40.50.980:FF:000001">
    <property type="entry name" value="Non-ribosomal peptide synthetase"/>
    <property type="match status" value="1"/>
</dbReference>
<evidence type="ECO:0000313" key="4">
    <source>
        <dbReference type="EMBL" id="TYS60644.1"/>
    </source>
</evidence>
<evidence type="ECO:0000256" key="1">
    <source>
        <dbReference type="ARBA" id="ARBA00006432"/>
    </source>
</evidence>
<dbReference type="InterPro" id="IPR025110">
    <property type="entry name" value="AMP-bd_C"/>
</dbReference>
<dbReference type="PRINTS" id="PR00154">
    <property type="entry name" value="AMPBINDING"/>
</dbReference>
<feature type="domain" description="AMP-binding enzyme C-terminal" evidence="3">
    <location>
        <begin position="418"/>
        <end position="490"/>
    </location>
</feature>
<dbReference type="Gene3D" id="3.40.50.12780">
    <property type="entry name" value="N-terminal domain of ligase-like"/>
    <property type="match status" value="1"/>
</dbReference>
<evidence type="ECO:0000313" key="5">
    <source>
        <dbReference type="Proteomes" id="UP000323732"/>
    </source>
</evidence>
<evidence type="ECO:0000259" key="3">
    <source>
        <dbReference type="Pfam" id="PF13193"/>
    </source>
</evidence>
<name>A0A5D4SEW5_9BACI</name>
<dbReference type="InterPro" id="IPR045851">
    <property type="entry name" value="AMP-bd_C_sf"/>
</dbReference>
<gene>
    <name evidence="4" type="ORF">FZD47_20770</name>
</gene>
<accession>A0A5D4SEW5</accession>
<dbReference type="InterPro" id="IPR020459">
    <property type="entry name" value="AMP-binding"/>
</dbReference>
<organism evidence="4 5">
    <name type="scientific">Bacillus infantis</name>
    <dbReference type="NCBI Taxonomy" id="324767"/>
    <lineage>
        <taxon>Bacteria</taxon>
        <taxon>Bacillati</taxon>
        <taxon>Bacillota</taxon>
        <taxon>Bacilli</taxon>
        <taxon>Bacillales</taxon>
        <taxon>Bacillaceae</taxon>
        <taxon>Bacillus</taxon>
    </lineage>
</organism>
<dbReference type="InterPro" id="IPR010071">
    <property type="entry name" value="AA_adenyl_dom"/>
</dbReference>
<comment type="caution">
    <text evidence="4">The sequence shown here is derived from an EMBL/GenBank/DDBJ whole genome shotgun (WGS) entry which is preliminary data.</text>
</comment>
<evidence type="ECO:0000259" key="2">
    <source>
        <dbReference type="Pfam" id="PF00501"/>
    </source>
</evidence>
<sequence>MKKGGTYMIESNKTIHGAFEQEAKQNPDSIAGVFNDKQITYKELNRRANQLSHHLACQGVEKQVVGLAVKPSFDMLIGVLAILKAGGSYLPIDVNFPIEQINYRLKQSCAKFILTDSSLNISEDECKMINLHETNINNYPIGNLNLLVKEDDLAYVIFTSGSTGLPKGVMVEHRSVYALNISMKQIFPIVPKTTILNITTLSFDISIVETLIPLMNGMKVVIADEIQRKNPRLLKRLIREKEVQIMQTTPSRLDIIVNDPKSRNCLQYVSDLLIGGDRLPYQLVKEIKKITSANIYNLYGPTEATVWTSVKKIDQLYSENITIGKPFSHADMVVIDPDLRLVRDGQLGELCVSGEGVAKGYINSKELTEQKFCILDSLGRLIYRTGDLGRKLPSGEFEVEGRMDRLTKIKGYRVNPGEIEKEILNFQGVQQCVVISYQKEQFLKLHAFFTADSDFNEGNLRSFLKNKLPEYMIPASFKQLNDFPLTPNGKTDLSAMYETLCNESSEE</sequence>
<dbReference type="Proteomes" id="UP000323732">
    <property type="component" value="Unassembled WGS sequence"/>
</dbReference>
<dbReference type="GO" id="GO:0031177">
    <property type="term" value="F:phosphopantetheine binding"/>
    <property type="evidence" value="ECO:0007669"/>
    <property type="project" value="TreeGrafter"/>
</dbReference>
<dbReference type="GO" id="GO:0044550">
    <property type="term" value="P:secondary metabolite biosynthetic process"/>
    <property type="evidence" value="ECO:0007669"/>
    <property type="project" value="TreeGrafter"/>
</dbReference>
<feature type="domain" description="AMP-dependent synthetase/ligase" evidence="2">
    <location>
        <begin position="19"/>
        <end position="361"/>
    </location>
</feature>
<dbReference type="PANTHER" id="PTHR45527:SF1">
    <property type="entry name" value="FATTY ACID SYNTHASE"/>
    <property type="match status" value="1"/>
</dbReference>
<comment type="similarity">
    <text evidence="1">Belongs to the ATP-dependent AMP-binding enzyme family.</text>
</comment>
<dbReference type="InterPro" id="IPR020845">
    <property type="entry name" value="AMP-binding_CS"/>
</dbReference>
<dbReference type="PANTHER" id="PTHR45527">
    <property type="entry name" value="NONRIBOSOMAL PEPTIDE SYNTHETASE"/>
    <property type="match status" value="1"/>
</dbReference>
<dbReference type="InterPro" id="IPR000873">
    <property type="entry name" value="AMP-dep_synth/lig_dom"/>
</dbReference>
<dbReference type="CDD" id="cd05930">
    <property type="entry name" value="A_NRPS"/>
    <property type="match status" value="1"/>
</dbReference>
<dbReference type="SUPFAM" id="SSF56801">
    <property type="entry name" value="Acetyl-CoA synthetase-like"/>
    <property type="match status" value="1"/>
</dbReference>
<protein>
    <submittedName>
        <fullName evidence="4">Amino acid adenylation domain-containing protein</fullName>
    </submittedName>
</protein>
<dbReference type="PROSITE" id="PS00455">
    <property type="entry name" value="AMP_BINDING"/>
    <property type="match status" value="1"/>
</dbReference>
<dbReference type="GO" id="GO:0043041">
    <property type="term" value="P:amino acid activation for nonribosomal peptide biosynthetic process"/>
    <property type="evidence" value="ECO:0007669"/>
    <property type="project" value="TreeGrafter"/>
</dbReference>
<dbReference type="GO" id="GO:0005737">
    <property type="term" value="C:cytoplasm"/>
    <property type="evidence" value="ECO:0007669"/>
    <property type="project" value="TreeGrafter"/>
</dbReference>
<proteinExistence type="inferred from homology"/>
<dbReference type="EMBL" id="VTES01000006">
    <property type="protein sequence ID" value="TYS60644.1"/>
    <property type="molecule type" value="Genomic_DNA"/>
</dbReference>
<dbReference type="Pfam" id="PF00501">
    <property type="entry name" value="AMP-binding"/>
    <property type="match status" value="1"/>
</dbReference>
<dbReference type="InterPro" id="IPR042099">
    <property type="entry name" value="ANL_N_sf"/>
</dbReference>
<dbReference type="NCBIfam" id="TIGR01733">
    <property type="entry name" value="AA-adenyl-dom"/>
    <property type="match status" value="1"/>
</dbReference>
<dbReference type="Gene3D" id="3.30.300.30">
    <property type="match status" value="1"/>
</dbReference>